<protein>
    <recommendedName>
        <fullName evidence="2">C3H1-type domain-containing protein</fullName>
    </recommendedName>
</protein>
<keyword evidence="1" id="KW-0863">Zinc-finger</keyword>
<keyword evidence="1" id="KW-0862">Zinc</keyword>
<organism evidence="3 4">
    <name type="scientific">Orbilia brochopaga</name>
    <dbReference type="NCBI Taxonomy" id="3140254"/>
    <lineage>
        <taxon>Eukaryota</taxon>
        <taxon>Fungi</taxon>
        <taxon>Dikarya</taxon>
        <taxon>Ascomycota</taxon>
        <taxon>Pezizomycotina</taxon>
        <taxon>Orbiliomycetes</taxon>
        <taxon>Orbiliales</taxon>
        <taxon>Orbiliaceae</taxon>
        <taxon>Orbilia</taxon>
    </lineage>
</organism>
<dbReference type="GO" id="GO:0008270">
    <property type="term" value="F:zinc ion binding"/>
    <property type="evidence" value="ECO:0007669"/>
    <property type="project" value="UniProtKB-KW"/>
</dbReference>
<name>A0AAV9VCU5_9PEZI</name>
<feature type="domain" description="C3H1-type" evidence="2">
    <location>
        <begin position="100"/>
        <end position="128"/>
    </location>
</feature>
<dbReference type="Proteomes" id="UP001375240">
    <property type="component" value="Unassembled WGS sequence"/>
</dbReference>
<dbReference type="InterPro" id="IPR000571">
    <property type="entry name" value="Znf_CCCH"/>
</dbReference>
<keyword evidence="1" id="KW-0479">Metal-binding</keyword>
<proteinExistence type="predicted"/>
<evidence type="ECO:0000259" key="2">
    <source>
        <dbReference type="PROSITE" id="PS50103"/>
    </source>
</evidence>
<sequence>MTRPNRVQSRPRNSNDIAIPPDSKMYAYCSRMRQTPMRSMLMAHGCCFDFFEKGDCKAGNDCKYSHLRPGDERNLIMDSEHGLRKKKYYRPETLQTYLPGSQDVICFTFARKGWCIHGDKCWNQHISPPQDMYSEPAVPGLTTSATPSPVSSDLPTIDTGYGYQSQVIQAQTQATATFEAHNHWSTTTLVAPAQPATTQYTNDHLLAAAAKGNCTLYCKPDPKRTAAANWRVPNTPVQAAIQVAPVQMTPVQASVTIEAGPSQVVQVPAMQQPEPVRSALNFNWSPVIKETPQYKWRKASDDVPAGNQVYQAPISTQTTLANITQGIDFDYNLIDLTEEAEYDLRKYRLGVPLSLALGHPEVPMYQPRNK</sequence>
<gene>
    <name evidence="3" type="ORF">TWF696_000120</name>
</gene>
<evidence type="ECO:0000313" key="3">
    <source>
        <dbReference type="EMBL" id="KAK6358946.1"/>
    </source>
</evidence>
<dbReference type="AlphaFoldDB" id="A0AAV9VCU5"/>
<dbReference type="SMART" id="SM00356">
    <property type="entry name" value="ZnF_C3H1"/>
    <property type="match status" value="2"/>
</dbReference>
<feature type="domain" description="C3H1-type" evidence="2">
    <location>
        <begin position="46"/>
        <end position="69"/>
    </location>
</feature>
<dbReference type="EMBL" id="JAVHNQ010000001">
    <property type="protein sequence ID" value="KAK6358946.1"/>
    <property type="molecule type" value="Genomic_DNA"/>
</dbReference>
<feature type="zinc finger region" description="C3H1-type" evidence="1">
    <location>
        <begin position="46"/>
        <end position="69"/>
    </location>
</feature>
<dbReference type="Gene3D" id="4.10.1000.10">
    <property type="entry name" value="Zinc finger, CCCH-type"/>
    <property type="match status" value="1"/>
</dbReference>
<accession>A0AAV9VCU5</accession>
<feature type="zinc finger region" description="C3H1-type" evidence="1">
    <location>
        <begin position="100"/>
        <end position="128"/>
    </location>
</feature>
<evidence type="ECO:0000256" key="1">
    <source>
        <dbReference type="PROSITE-ProRule" id="PRU00723"/>
    </source>
</evidence>
<reference evidence="3 4" key="1">
    <citation type="submission" date="2019-10" db="EMBL/GenBank/DDBJ databases">
        <authorList>
            <person name="Palmer J.M."/>
        </authorList>
    </citation>
    <scope>NUCLEOTIDE SEQUENCE [LARGE SCALE GENOMIC DNA]</scope>
    <source>
        <strain evidence="3 4">TWF696</strain>
    </source>
</reference>
<evidence type="ECO:0000313" key="4">
    <source>
        <dbReference type="Proteomes" id="UP001375240"/>
    </source>
</evidence>
<keyword evidence="4" id="KW-1185">Reference proteome</keyword>
<comment type="caution">
    <text evidence="3">The sequence shown here is derived from an EMBL/GenBank/DDBJ whole genome shotgun (WGS) entry which is preliminary data.</text>
</comment>
<dbReference type="PROSITE" id="PS50103">
    <property type="entry name" value="ZF_C3H1"/>
    <property type="match status" value="2"/>
</dbReference>